<gene>
    <name evidence="2" type="ordered locus">Metbo_1355</name>
</gene>
<reference evidence="3" key="1">
    <citation type="submission" date="2011-02" db="EMBL/GenBank/DDBJ databases">
        <title>Complete sequence of Methanobacterium sp. AL-21.</title>
        <authorList>
            <consortium name="US DOE Joint Genome Institute"/>
            <person name="Lucas S."/>
            <person name="Copeland A."/>
            <person name="Lapidus A."/>
            <person name="Cheng J.-F."/>
            <person name="Goodwin L."/>
            <person name="Pitluck S."/>
            <person name="Chertkov O."/>
            <person name="Detter J.C."/>
            <person name="Han C."/>
            <person name="Tapia R."/>
            <person name="Land M."/>
            <person name="Hauser L."/>
            <person name="Kyrpides N."/>
            <person name="Ivanova N."/>
            <person name="Mikhailova N."/>
            <person name="Pagani I."/>
            <person name="Cadillo-Quiroz H."/>
            <person name="Imachi H."/>
            <person name="Zinder S."/>
            <person name="Liu W."/>
            <person name="Woyke T."/>
        </authorList>
    </citation>
    <scope>NUCLEOTIDE SEQUENCE [LARGE SCALE GENOMIC DNA]</scope>
    <source>
        <strain evidence="3">AL-21</strain>
    </source>
</reference>
<dbReference type="eggNOG" id="arCOG03946">
    <property type="taxonomic scope" value="Archaea"/>
</dbReference>
<feature type="transmembrane region" description="Helical" evidence="1">
    <location>
        <begin position="12"/>
        <end position="34"/>
    </location>
</feature>
<dbReference type="InterPro" id="IPR018975">
    <property type="entry name" value="Pseudomurein-binding_repeat"/>
</dbReference>
<dbReference type="Pfam" id="PF09373">
    <property type="entry name" value="PMBR"/>
    <property type="match status" value="1"/>
</dbReference>
<dbReference type="AlphaFoldDB" id="F0T7M7"/>
<organism evidence="2 3">
    <name type="scientific">Methanobacterium lacus (strain AL-21)</name>
    <dbReference type="NCBI Taxonomy" id="877455"/>
    <lineage>
        <taxon>Archaea</taxon>
        <taxon>Methanobacteriati</taxon>
        <taxon>Methanobacteriota</taxon>
        <taxon>Methanomada group</taxon>
        <taxon>Methanobacteria</taxon>
        <taxon>Methanobacteriales</taxon>
        <taxon>Methanobacteriaceae</taxon>
        <taxon>Methanobacterium</taxon>
    </lineage>
</organism>
<evidence type="ECO:0000313" key="3">
    <source>
        <dbReference type="Proteomes" id="UP000007490"/>
    </source>
</evidence>
<sequence precursor="true">MGNGGIAIRKKLLYSITALLFLVLILNIGAGAAASTAQASGSTTGTIKTTTTSNTTLVSGLTSAQIKDGYTRAQNFYNTNHRLPNYVSYGTKKVMISDFQTILATQGLKINMYYSRPVYITSDNINNKTADNTRINNIVTGLKALGIKAYNMGIGPNTHVKVLQNTNVPQNALIVDIYGGADAGTLLEMGQSWYKKIKGARSVYSIFWPPSKVITGLAFLERAHDDNYSPASFTGLANPDQYLINNGYNYIYSKDIKTIVNSIFKQVSTN</sequence>
<dbReference type="EMBL" id="CP002551">
    <property type="protein sequence ID" value="ADZ09595.1"/>
    <property type="molecule type" value="Genomic_DNA"/>
</dbReference>
<evidence type="ECO:0000313" key="2">
    <source>
        <dbReference type="EMBL" id="ADZ09595.1"/>
    </source>
</evidence>
<keyword evidence="1" id="KW-0812">Transmembrane</keyword>
<keyword evidence="3" id="KW-1185">Reference proteome</keyword>
<dbReference type="HOGENOM" id="CLU_1029015_0_0_2"/>
<accession>F0T7M7</accession>
<dbReference type="GeneID" id="10277806"/>
<dbReference type="Proteomes" id="UP000007490">
    <property type="component" value="Chromosome"/>
</dbReference>
<dbReference type="KEGG" id="mel:Metbo_1355"/>
<dbReference type="RefSeq" id="WP_013644946.1">
    <property type="nucleotide sequence ID" value="NC_015216.1"/>
</dbReference>
<name>F0T7M7_METLA</name>
<evidence type="ECO:0000256" key="1">
    <source>
        <dbReference type="SAM" id="Phobius"/>
    </source>
</evidence>
<proteinExistence type="predicted"/>
<keyword evidence="1" id="KW-1133">Transmembrane helix</keyword>
<keyword evidence="1" id="KW-0472">Membrane</keyword>
<protein>
    <submittedName>
        <fullName evidence="2">Pseudomurein-binding repeat-containing protein</fullName>
    </submittedName>
</protein>
<reference evidence="2 3" key="2">
    <citation type="journal article" date="2014" name="Int. J. Syst. Evol. Microbiol.">
        <title>Methanobacterium paludis sp. nov. and a novel strain of Methanobacterium lacus isolated from northern peatlands.</title>
        <authorList>
            <person name="Cadillo-Quiroz H."/>
            <person name="Brauer S.L."/>
            <person name="Goodson N."/>
            <person name="Yavitt J.B."/>
            <person name="Zinder S.H."/>
        </authorList>
    </citation>
    <scope>NUCLEOTIDE SEQUENCE [LARGE SCALE GENOMIC DNA]</scope>
    <source>
        <strain evidence="2 3">AL-21</strain>
    </source>
</reference>